<dbReference type="EMBL" id="CAJNJA010072553">
    <property type="protein sequence ID" value="CAE7907257.1"/>
    <property type="molecule type" value="Genomic_DNA"/>
</dbReference>
<name>A0A813BIM8_9DINO</name>
<proteinExistence type="predicted"/>
<accession>A0A813BIM8</accession>
<comment type="caution">
    <text evidence="1">The sequence shown here is derived from an EMBL/GenBank/DDBJ whole genome shotgun (WGS) entry which is preliminary data.</text>
</comment>
<dbReference type="OrthoDB" id="425363at2759"/>
<organism evidence="1 2">
    <name type="scientific">Symbiodinium necroappetens</name>
    <dbReference type="NCBI Taxonomy" id="1628268"/>
    <lineage>
        <taxon>Eukaryota</taxon>
        <taxon>Sar</taxon>
        <taxon>Alveolata</taxon>
        <taxon>Dinophyceae</taxon>
        <taxon>Suessiales</taxon>
        <taxon>Symbiodiniaceae</taxon>
        <taxon>Symbiodinium</taxon>
    </lineage>
</organism>
<evidence type="ECO:0000313" key="2">
    <source>
        <dbReference type="Proteomes" id="UP000601435"/>
    </source>
</evidence>
<feature type="non-terminal residue" evidence="1">
    <location>
        <position position="251"/>
    </location>
</feature>
<evidence type="ECO:0000313" key="1">
    <source>
        <dbReference type="EMBL" id="CAE7907257.1"/>
    </source>
</evidence>
<dbReference type="AlphaFoldDB" id="A0A813BIM8"/>
<gene>
    <name evidence="1" type="ORF">SNEC2469_LOCUS30764</name>
</gene>
<keyword evidence="2" id="KW-1185">Reference proteome</keyword>
<dbReference type="Proteomes" id="UP000601435">
    <property type="component" value="Unassembled WGS sequence"/>
</dbReference>
<protein>
    <submittedName>
        <fullName evidence="1">Uncharacterized protein</fullName>
    </submittedName>
</protein>
<reference evidence="1" key="1">
    <citation type="submission" date="2021-02" db="EMBL/GenBank/DDBJ databases">
        <authorList>
            <person name="Dougan E. K."/>
            <person name="Rhodes N."/>
            <person name="Thang M."/>
            <person name="Chan C."/>
        </authorList>
    </citation>
    <scope>NUCLEOTIDE SEQUENCE</scope>
</reference>
<sequence length="251" mass="28169">IVDPMLQRMAACGNSRTVPARSDINNRCTYQGVTQRAAVEDQAREISDAAAFGLGYKHLQDGRHTLCTRLLLAVIPSVLYVKEETMDGVNFKGRNLHFHFAYTGTKGDWPFLRSGFKLNCGFNCRRKCHLCDISEWWDVKGEIKHLPADYVPDNPFKVGLAPSPLRSLSDEANKIRVDAAHTWAINGIGKDLYSSTLVLGARMGFFGAGSMDERLKVAYSRFDKFCRAQKKYTSIDAFNHMTLKTSKMHPA</sequence>